<dbReference type="Gene3D" id="2.40.40.10">
    <property type="entry name" value="RlpA-like domain"/>
    <property type="match status" value="1"/>
</dbReference>
<dbReference type="CDD" id="cd22191">
    <property type="entry name" value="DPBB_RlpA_EXP_N-like"/>
    <property type="match status" value="1"/>
</dbReference>
<dbReference type="Pfam" id="PF03330">
    <property type="entry name" value="DPBB_1"/>
    <property type="match status" value="1"/>
</dbReference>
<dbReference type="EMBL" id="CAJVOS010000027">
    <property type="protein sequence ID" value="CAG8119569.1"/>
    <property type="molecule type" value="Genomic_DNA"/>
</dbReference>
<evidence type="ECO:0000313" key="5">
    <source>
        <dbReference type="Proteomes" id="UP001153618"/>
    </source>
</evidence>
<feature type="compositionally biased region" description="Polar residues" evidence="2">
    <location>
        <begin position="63"/>
        <end position="74"/>
    </location>
</feature>
<evidence type="ECO:0000313" key="4">
    <source>
        <dbReference type="EMBL" id="CAG8119569.1"/>
    </source>
</evidence>
<dbReference type="AlphaFoldDB" id="A0A9W4HTX3"/>
<organism evidence="4 5">
    <name type="scientific">Penicillium olsonii</name>
    <dbReference type="NCBI Taxonomy" id="99116"/>
    <lineage>
        <taxon>Eukaryota</taxon>
        <taxon>Fungi</taxon>
        <taxon>Dikarya</taxon>
        <taxon>Ascomycota</taxon>
        <taxon>Pezizomycotina</taxon>
        <taxon>Eurotiomycetes</taxon>
        <taxon>Eurotiomycetidae</taxon>
        <taxon>Eurotiales</taxon>
        <taxon>Aspergillaceae</taxon>
        <taxon>Penicillium</taxon>
    </lineage>
</organism>
<dbReference type="PANTHER" id="PTHR31836">
    <property type="match status" value="1"/>
</dbReference>
<evidence type="ECO:0000256" key="2">
    <source>
        <dbReference type="SAM" id="MobiDB-lite"/>
    </source>
</evidence>
<dbReference type="InterPro" id="IPR051477">
    <property type="entry name" value="Expansin_CellWall"/>
</dbReference>
<reference evidence="4" key="1">
    <citation type="submission" date="2021-07" db="EMBL/GenBank/DDBJ databases">
        <authorList>
            <person name="Branca A.L. A."/>
        </authorList>
    </citation>
    <scope>NUCLEOTIDE SEQUENCE</scope>
</reference>
<dbReference type="SUPFAM" id="SSF50685">
    <property type="entry name" value="Barwin-like endoglucanases"/>
    <property type="match status" value="1"/>
</dbReference>
<keyword evidence="5" id="KW-1185">Reference proteome</keyword>
<feature type="domain" description="RlpA-like protein double-psi beta-barrel" evidence="3">
    <location>
        <begin position="147"/>
        <end position="197"/>
    </location>
</feature>
<name>A0A9W4HTX3_PENOL</name>
<dbReference type="Proteomes" id="UP001153618">
    <property type="component" value="Unassembled WGS sequence"/>
</dbReference>
<accession>A0A9W4HTX3</accession>
<keyword evidence="1" id="KW-0732">Signal</keyword>
<sequence>MKASSSNHKLGGIFIAMMAFILALPMIGASGLAIDVPGLDQIQPEPTDGHLDTVTRALPATSAMNSASTVTPVSESAHVDSGPDSADSLQPLNQVSPEKFTAEMTWFETGLGSCGKWNNGNDHICAISQILYNRTNIDGNPNHNPVCGRRIHLQRGARSIEVSVADNCPECPEHNIDVTKSVFQALGNLDEGRIKIEWHWL</sequence>
<comment type="caution">
    <text evidence="4">The sequence shown here is derived from an EMBL/GenBank/DDBJ whole genome shotgun (WGS) entry which is preliminary data.</text>
</comment>
<evidence type="ECO:0000256" key="1">
    <source>
        <dbReference type="ARBA" id="ARBA00022729"/>
    </source>
</evidence>
<proteinExistence type="predicted"/>
<gene>
    <name evidence="4" type="ORF">POLS_LOCUS5191</name>
</gene>
<evidence type="ECO:0000259" key="3">
    <source>
        <dbReference type="Pfam" id="PF03330"/>
    </source>
</evidence>
<dbReference type="InterPro" id="IPR009009">
    <property type="entry name" value="RlpA-like_DPBB"/>
</dbReference>
<dbReference type="InterPro" id="IPR036908">
    <property type="entry name" value="RlpA-like_sf"/>
</dbReference>
<dbReference type="PANTHER" id="PTHR31836:SF28">
    <property type="entry name" value="SRCR DOMAIN-CONTAINING PROTEIN-RELATED"/>
    <property type="match status" value="1"/>
</dbReference>
<dbReference type="OrthoDB" id="623670at2759"/>
<protein>
    <recommendedName>
        <fullName evidence="3">RlpA-like protein double-psi beta-barrel domain-containing protein</fullName>
    </recommendedName>
</protein>
<feature type="region of interest" description="Disordered" evidence="2">
    <location>
        <begin position="63"/>
        <end position="90"/>
    </location>
</feature>